<proteinExistence type="predicted"/>
<name>A0A5N6J8L9_9EURO</name>
<organism evidence="4 5">
    <name type="scientific">Aspergillus minisclerotigenes</name>
    <dbReference type="NCBI Taxonomy" id="656917"/>
    <lineage>
        <taxon>Eukaryota</taxon>
        <taxon>Fungi</taxon>
        <taxon>Dikarya</taxon>
        <taxon>Ascomycota</taxon>
        <taxon>Pezizomycotina</taxon>
        <taxon>Eurotiomycetes</taxon>
        <taxon>Eurotiomycetidae</taxon>
        <taxon>Eurotiales</taxon>
        <taxon>Aspergillaceae</taxon>
        <taxon>Aspergillus</taxon>
        <taxon>Aspergillus subgen. Circumdati</taxon>
    </lineage>
</organism>
<dbReference type="InterPro" id="IPR033907">
    <property type="entry name" value="Endolysin_autolysin"/>
</dbReference>
<dbReference type="PANTHER" id="PTHR38107">
    <property type="match status" value="1"/>
</dbReference>
<keyword evidence="5" id="KW-1185">Reference proteome</keyword>
<keyword evidence="2" id="KW-0081">Bacteriolytic enzyme</keyword>
<dbReference type="SUPFAM" id="SSF53955">
    <property type="entry name" value="Lysozyme-like"/>
    <property type="match status" value="1"/>
</dbReference>
<dbReference type="AlphaFoldDB" id="A0A5N6J8L9"/>
<dbReference type="PANTHER" id="PTHR38107:SF3">
    <property type="entry name" value="LYSOZYME RRRD-RELATED"/>
    <property type="match status" value="1"/>
</dbReference>
<dbReference type="InterPro" id="IPR002196">
    <property type="entry name" value="Glyco_hydro_24"/>
</dbReference>
<evidence type="ECO:0000313" key="5">
    <source>
        <dbReference type="Proteomes" id="UP000326289"/>
    </source>
</evidence>
<dbReference type="InterPro" id="IPR023346">
    <property type="entry name" value="Lysozyme-like_dom_sf"/>
</dbReference>
<dbReference type="InterPro" id="IPR023347">
    <property type="entry name" value="Lysozyme_dom_sf"/>
</dbReference>
<sequence>MHLFDQAILLSEYVISFLSSSAAVCTLPVPFSDVKGTCILLKDCPGFKTPGFCAGPSDIQCCTDSFAPKSGPSTGDIGDLGLRLVKSFEAWKPEFYCDISGRPPSSPRHCGPGEGILTIGWGHACIPESSCDSISSPLSKTDGDALLRDDLQVKVNCVLVGITVELTQNQFDALVSFAYNTGCGSLAIVAQILNKGDVAGATSKMKEYTKSGGTVLPGLVKRRAIEVNLFTS</sequence>
<evidence type="ECO:0000313" key="4">
    <source>
        <dbReference type="EMBL" id="KAB8275211.1"/>
    </source>
</evidence>
<evidence type="ECO:0000256" key="3">
    <source>
        <dbReference type="ARBA" id="ARBA00023200"/>
    </source>
</evidence>
<protein>
    <submittedName>
        <fullName evidence="4">Lysozyme-like domain-containing protein</fullName>
    </submittedName>
</protein>
<gene>
    <name evidence="4" type="ORF">BDV30DRAFT_236913</name>
</gene>
<dbReference type="InterPro" id="IPR051018">
    <property type="entry name" value="Bacteriophage_GH24"/>
</dbReference>
<dbReference type="GO" id="GO:0042742">
    <property type="term" value="P:defense response to bacterium"/>
    <property type="evidence" value="ECO:0007669"/>
    <property type="project" value="UniProtKB-KW"/>
</dbReference>
<dbReference type="Gene3D" id="1.10.530.40">
    <property type="match status" value="1"/>
</dbReference>
<dbReference type="GO" id="GO:0031640">
    <property type="term" value="P:killing of cells of another organism"/>
    <property type="evidence" value="ECO:0007669"/>
    <property type="project" value="UniProtKB-KW"/>
</dbReference>
<evidence type="ECO:0000256" key="2">
    <source>
        <dbReference type="ARBA" id="ARBA00022638"/>
    </source>
</evidence>
<accession>A0A5N6J8L9</accession>
<dbReference type="GO" id="GO:0009253">
    <property type="term" value="P:peptidoglycan catabolic process"/>
    <property type="evidence" value="ECO:0007669"/>
    <property type="project" value="InterPro"/>
</dbReference>
<dbReference type="Proteomes" id="UP000326289">
    <property type="component" value="Unassembled WGS sequence"/>
</dbReference>
<keyword evidence="1" id="KW-0929">Antimicrobial</keyword>
<reference evidence="4 5" key="1">
    <citation type="submission" date="2019-04" db="EMBL/GenBank/DDBJ databases">
        <title>Fungal friends and foes A comparative genomics study of 23 Aspergillus species from section Flavi.</title>
        <authorList>
            <consortium name="DOE Joint Genome Institute"/>
            <person name="Kjaerbolling I."/>
            <person name="Vesth T.C."/>
            <person name="Frisvad J.C."/>
            <person name="Nybo J.L."/>
            <person name="Theobald S."/>
            <person name="Kildgaard S."/>
            <person name="Petersen T.I."/>
            <person name="Kuo A."/>
            <person name="Sato A."/>
            <person name="Lyhne E.K."/>
            <person name="Kogle M.E."/>
            <person name="Wiebenga A."/>
            <person name="Kun R.S."/>
            <person name="Lubbers R.J."/>
            <person name="Makela M.R."/>
            <person name="Barry K."/>
            <person name="Chovatia M."/>
            <person name="Clum A."/>
            <person name="Daum C."/>
            <person name="Haridas S."/>
            <person name="He G."/>
            <person name="LaButti K."/>
            <person name="Lipzen A."/>
            <person name="Mondo S."/>
            <person name="Pangilinan J."/>
            <person name="Riley R."/>
            <person name="Salamov A."/>
            <person name="Simmons B.A."/>
            <person name="Magnuson J.K."/>
            <person name="Henrissat B."/>
            <person name="Mortensen U.H."/>
            <person name="Larsen T.O."/>
            <person name="De vries R.P."/>
            <person name="Grigoriev I.V."/>
            <person name="Machida M."/>
            <person name="Baker S.E."/>
            <person name="Andersen M.R."/>
        </authorList>
    </citation>
    <scope>NUCLEOTIDE SEQUENCE [LARGE SCALE GENOMIC DNA]</scope>
    <source>
        <strain evidence="4 5">CBS 117635</strain>
    </source>
</reference>
<dbReference type="EMBL" id="ML732783">
    <property type="protein sequence ID" value="KAB8275211.1"/>
    <property type="molecule type" value="Genomic_DNA"/>
</dbReference>
<evidence type="ECO:0000256" key="1">
    <source>
        <dbReference type="ARBA" id="ARBA00022529"/>
    </source>
</evidence>
<dbReference type="GO" id="GO:0003796">
    <property type="term" value="F:lysozyme activity"/>
    <property type="evidence" value="ECO:0007669"/>
    <property type="project" value="InterPro"/>
</dbReference>
<dbReference type="GO" id="GO:0016998">
    <property type="term" value="P:cell wall macromolecule catabolic process"/>
    <property type="evidence" value="ECO:0007669"/>
    <property type="project" value="InterPro"/>
</dbReference>
<dbReference type="Pfam" id="PF00959">
    <property type="entry name" value="Phage_lysozyme"/>
    <property type="match status" value="1"/>
</dbReference>
<keyword evidence="3" id="KW-1035">Host cytoplasm</keyword>
<dbReference type="CDD" id="cd00737">
    <property type="entry name" value="lyz_endolysin_autolysin"/>
    <property type="match status" value="1"/>
</dbReference>